<accession>A0A9X2BN63</accession>
<keyword evidence="4" id="KW-0460">Magnesium</keyword>
<dbReference type="GO" id="GO:0046872">
    <property type="term" value="F:metal ion binding"/>
    <property type="evidence" value="ECO:0007669"/>
    <property type="project" value="UniProtKB-KW"/>
</dbReference>
<dbReference type="NCBIfam" id="TIGR01549">
    <property type="entry name" value="HAD-SF-IA-v1"/>
    <property type="match status" value="1"/>
</dbReference>
<evidence type="ECO:0000256" key="1">
    <source>
        <dbReference type="ARBA" id="ARBA00001946"/>
    </source>
</evidence>
<evidence type="ECO:0000313" key="5">
    <source>
        <dbReference type="EMBL" id="MCK8485718.1"/>
    </source>
</evidence>
<dbReference type="AlphaFoldDB" id="A0A9X2BN63"/>
<dbReference type="SFLD" id="SFLDG01129">
    <property type="entry name" value="C1.5:_HAD__Beta-PGM__Phosphata"/>
    <property type="match status" value="1"/>
</dbReference>
<sequence>MKLINVNHAVFFDVDDTLYDHLQPFREALEATLDTGPDFPYEPAYHRMRYYSDFLSVEAGGTPTHGQVLESMRTERFVRSLGEFGLTLSPEEAASVQAAYLDRQFDIRPFTGAFELIGKLQELGAIVGVITNGPPEHQWRKIRALGVDRLIPAELVFISGAVGFTKPDTRLFKLIEGKLGKSAEQCCYLGDSWRNDVVGAVGAGWRAVWFNHRGVRPETDPHLLHTPVSSYAELARLLLGESL</sequence>
<evidence type="ECO:0000256" key="4">
    <source>
        <dbReference type="ARBA" id="ARBA00022842"/>
    </source>
</evidence>
<name>A0A9X2BN63_9BACL</name>
<dbReference type="Gene3D" id="1.20.120.710">
    <property type="entry name" value="Haloacid dehalogenase hydrolase-like domain"/>
    <property type="match status" value="1"/>
</dbReference>
<proteinExistence type="predicted"/>
<dbReference type="InterPro" id="IPR006439">
    <property type="entry name" value="HAD-SF_hydro_IA"/>
</dbReference>
<comment type="cofactor">
    <cofactor evidence="1">
        <name>Mg(2+)</name>
        <dbReference type="ChEBI" id="CHEBI:18420"/>
    </cofactor>
</comment>
<dbReference type="GO" id="GO:0016791">
    <property type="term" value="F:phosphatase activity"/>
    <property type="evidence" value="ECO:0007669"/>
    <property type="project" value="TreeGrafter"/>
</dbReference>
<dbReference type="SUPFAM" id="SSF56784">
    <property type="entry name" value="HAD-like"/>
    <property type="match status" value="1"/>
</dbReference>
<evidence type="ECO:0000313" key="6">
    <source>
        <dbReference type="Proteomes" id="UP001139534"/>
    </source>
</evidence>
<dbReference type="SFLD" id="SFLDS00003">
    <property type="entry name" value="Haloacid_Dehalogenase"/>
    <property type="match status" value="1"/>
</dbReference>
<dbReference type="Pfam" id="PF00702">
    <property type="entry name" value="Hydrolase"/>
    <property type="match status" value="1"/>
</dbReference>
<keyword evidence="3 5" id="KW-0378">Hydrolase</keyword>
<dbReference type="InterPro" id="IPR036412">
    <property type="entry name" value="HAD-like_sf"/>
</dbReference>
<dbReference type="InterPro" id="IPR051400">
    <property type="entry name" value="HAD-like_hydrolase"/>
</dbReference>
<dbReference type="EMBL" id="JALPRK010000001">
    <property type="protein sequence ID" value="MCK8485718.1"/>
    <property type="molecule type" value="Genomic_DNA"/>
</dbReference>
<dbReference type="PANTHER" id="PTHR46470">
    <property type="entry name" value="N-ACYLNEURAMINATE-9-PHOSPHATASE"/>
    <property type="match status" value="1"/>
</dbReference>
<dbReference type="PANTHER" id="PTHR46470:SF2">
    <property type="entry name" value="GLYCERALDEHYDE 3-PHOSPHATE PHOSPHATASE"/>
    <property type="match status" value="1"/>
</dbReference>
<organism evidence="5 6">
    <name type="scientific">Paenibacillus mellifer</name>
    <dbReference type="NCBI Taxonomy" id="2937794"/>
    <lineage>
        <taxon>Bacteria</taxon>
        <taxon>Bacillati</taxon>
        <taxon>Bacillota</taxon>
        <taxon>Bacilli</taxon>
        <taxon>Bacillales</taxon>
        <taxon>Paenibacillaceae</taxon>
        <taxon>Paenibacillus</taxon>
    </lineage>
</organism>
<protein>
    <submittedName>
        <fullName evidence="5">HAD family hydrolase</fullName>
    </submittedName>
</protein>
<dbReference type="Gene3D" id="3.40.50.1000">
    <property type="entry name" value="HAD superfamily/HAD-like"/>
    <property type="match status" value="1"/>
</dbReference>
<comment type="caution">
    <text evidence="5">The sequence shown here is derived from an EMBL/GenBank/DDBJ whole genome shotgun (WGS) entry which is preliminary data.</text>
</comment>
<evidence type="ECO:0000256" key="2">
    <source>
        <dbReference type="ARBA" id="ARBA00022723"/>
    </source>
</evidence>
<keyword evidence="2" id="KW-0479">Metal-binding</keyword>
<dbReference type="Proteomes" id="UP001139534">
    <property type="component" value="Unassembled WGS sequence"/>
</dbReference>
<reference evidence="5" key="1">
    <citation type="submission" date="2022-04" db="EMBL/GenBank/DDBJ databases">
        <authorList>
            <person name="Seo M.-J."/>
        </authorList>
    </citation>
    <scope>NUCLEOTIDE SEQUENCE</scope>
    <source>
        <strain evidence="5">MBLB2552</strain>
    </source>
</reference>
<dbReference type="InterPro" id="IPR023214">
    <property type="entry name" value="HAD_sf"/>
</dbReference>
<dbReference type="GO" id="GO:0044281">
    <property type="term" value="P:small molecule metabolic process"/>
    <property type="evidence" value="ECO:0007669"/>
    <property type="project" value="UniProtKB-ARBA"/>
</dbReference>
<evidence type="ECO:0000256" key="3">
    <source>
        <dbReference type="ARBA" id="ARBA00022801"/>
    </source>
</evidence>
<keyword evidence="6" id="KW-1185">Reference proteome</keyword>
<dbReference type="RefSeq" id="WP_248549969.1">
    <property type="nucleotide sequence ID" value="NZ_JALPRK010000001.1"/>
</dbReference>
<gene>
    <name evidence="5" type="ORF">M0651_00850</name>
</gene>